<dbReference type="EMBL" id="JASJUS010000064">
    <property type="protein sequence ID" value="MDL2081984.1"/>
    <property type="molecule type" value="Genomic_DNA"/>
</dbReference>
<keyword evidence="2" id="KW-1185">Reference proteome</keyword>
<dbReference type="Proteomes" id="UP001241926">
    <property type="component" value="Unassembled WGS sequence"/>
</dbReference>
<dbReference type="SUPFAM" id="SSF50969">
    <property type="entry name" value="YVTN repeat-like/Quinoprotein amine dehydrogenase"/>
    <property type="match status" value="1"/>
</dbReference>
<evidence type="ECO:0000313" key="2">
    <source>
        <dbReference type="Proteomes" id="UP001241926"/>
    </source>
</evidence>
<dbReference type="Gene3D" id="2.130.10.10">
    <property type="entry name" value="YVTN repeat-like/Quinoprotein amine dehydrogenase"/>
    <property type="match status" value="2"/>
</dbReference>
<protein>
    <submittedName>
        <fullName evidence="1">Uncharacterized protein</fullName>
    </submittedName>
</protein>
<accession>A0ABT7JAS9</accession>
<evidence type="ECO:0000313" key="1">
    <source>
        <dbReference type="EMBL" id="MDL2081984.1"/>
    </source>
</evidence>
<proteinExistence type="predicted"/>
<reference evidence="1 2" key="1">
    <citation type="submission" date="2023-05" db="EMBL/GenBank/DDBJ databases">
        <title>Streptomyces fuscus sp. nov., a brown-black pigment producing actinomyces isolated from dry sand of Sea duck farm.</title>
        <authorList>
            <person name="Xie J."/>
            <person name="Shen N."/>
        </authorList>
    </citation>
    <scope>NUCLEOTIDE SEQUENCE [LARGE SCALE GENOMIC DNA]</scope>
    <source>
        <strain evidence="1 2">GXMU-J15</strain>
    </source>
</reference>
<gene>
    <name evidence="1" type="ORF">QNN03_36720</name>
</gene>
<dbReference type="InterPro" id="IPR015943">
    <property type="entry name" value="WD40/YVTN_repeat-like_dom_sf"/>
</dbReference>
<dbReference type="InterPro" id="IPR011044">
    <property type="entry name" value="Quino_amine_DH_bsu"/>
</dbReference>
<name>A0ABT7JAS9_9ACTN</name>
<organism evidence="1 2">
    <name type="scientific">Streptomyces fuscus</name>
    <dbReference type="NCBI Taxonomy" id="3048495"/>
    <lineage>
        <taxon>Bacteria</taxon>
        <taxon>Bacillati</taxon>
        <taxon>Actinomycetota</taxon>
        <taxon>Actinomycetes</taxon>
        <taxon>Kitasatosporales</taxon>
        <taxon>Streptomycetaceae</taxon>
        <taxon>Streptomyces</taxon>
    </lineage>
</organism>
<comment type="caution">
    <text evidence="1">The sequence shown here is derived from an EMBL/GenBank/DDBJ whole genome shotgun (WGS) entry which is preliminary data.</text>
</comment>
<sequence length="366" mass="38037">MARRRVAAFVSVFSCAALFVGGLAGVAIGKGHGDGLPLPGYGAAVVDAAHRQVFVSGGSGGQGIAVAELSHRERAGNRHRLIENQPGAHGMVLSEDGRTLFVALSAADAVSAIDTATLKETARYPVAGGKEHVCPTHIARTGTLLWIGYGCEAWEGGIARLDAAAGKPELELDQHGSAVRFERAPALTATGTVLVASQPHLSPARLLAYTVGTDKTLTLAKDERRGGSNLNDLALTPDGTRLLTAAGSEDRVLGFTTPALGDNGAWYTRHSPVAVAPSPDGTLVAVGVRTGGHKGKEVSVYQLSGGEPKWAAGLPSHERLLDRGLVWLPDQSALVAVTVRDDDPAPRLRFLKPGHDGGPEWPIPVS</sequence>